<evidence type="ECO:0000313" key="1">
    <source>
        <dbReference type="EMBL" id="BBE19313.1"/>
    </source>
</evidence>
<keyword evidence="2" id="KW-1185">Reference proteome</keyword>
<dbReference type="Proteomes" id="UP001193389">
    <property type="component" value="Chromosome"/>
</dbReference>
<evidence type="ECO:0000313" key="2">
    <source>
        <dbReference type="Proteomes" id="UP001193389"/>
    </source>
</evidence>
<dbReference type="Gene3D" id="2.40.160.60">
    <property type="entry name" value="Outer membrane protein transport protein (OMPP1/FadL/TodX)"/>
    <property type="match status" value="1"/>
</dbReference>
<dbReference type="KEGG" id="anf:AQPE_3498"/>
<organism evidence="1 2">
    <name type="scientific">Aquipluma nitroreducens</name>
    <dbReference type="NCBI Taxonomy" id="2010828"/>
    <lineage>
        <taxon>Bacteria</taxon>
        <taxon>Pseudomonadati</taxon>
        <taxon>Bacteroidota</taxon>
        <taxon>Bacteroidia</taxon>
        <taxon>Marinilabiliales</taxon>
        <taxon>Prolixibacteraceae</taxon>
        <taxon>Aquipluma</taxon>
    </lineage>
</organism>
<dbReference type="AlphaFoldDB" id="A0A5K7SCJ8"/>
<sequence length="253" mass="28281">MAQDVFVSGSRYQALSDASVGLSDCWSVFGNQAGLAGIQRPTVGGSFQNRFLVNELSTRSGLIVYPIQSSVFAFSLSQFGQIPFRQGKYGLAFARKVTPKLNFGLQFNGYRLFLSEENRSVSSFGAELGAQYLFTDRFVVGFHVMNPYRTGVKLSSGTFRYPSRINIGSFYRLSDLFNLTTELENDFEDHFIMKTGIEYCILEKLFLRAGVAGKPYQLSGGIGFQVKRLTLDLATVYNQYLGNSPSVSFQYQF</sequence>
<reference evidence="1" key="1">
    <citation type="journal article" date="2020" name="Int. J. Syst. Evol. Microbiol.">
        <title>Aquipluma nitroreducens gen. nov. sp. nov., a novel facultatively anaerobic bacterium isolated from a freshwater lake.</title>
        <authorList>
            <person name="Watanabe M."/>
            <person name="Kojima H."/>
            <person name="Fukui M."/>
        </authorList>
    </citation>
    <scope>NUCLEOTIDE SEQUENCE</scope>
    <source>
        <strain evidence="1">MeG22</strain>
    </source>
</reference>
<gene>
    <name evidence="1" type="ORF">AQPE_3498</name>
</gene>
<proteinExistence type="predicted"/>
<accession>A0A5K7SCJ8</accession>
<dbReference type="EMBL" id="AP018694">
    <property type="protein sequence ID" value="BBE19313.1"/>
    <property type="molecule type" value="Genomic_DNA"/>
</dbReference>
<dbReference type="SUPFAM" id="SSF56935">
    <property type="entry name" value="Porins"/>
    <property type="match status" value="1"/>
</dbReference>
<evidence type="ECO:0008006" key="3">
    <source>
        <dbReference type="Google" id="ProtNLM"/>
    </source>
</evidence>
<name>A0A5K7SCJ8_9BACT</name>
<protein>
    <recommendedName>
        <fullName evidence="3">Low affinity penicillin binding protein</fullName>
    </recommendedName>
</protein>